<dbReference type="AlphaFoldDB" id="A0ABD1RCP7"/>
<accession>A0ABD1RCP7</accession>
<keyword evidence="2" id="KW-1185">Reference proteome</keyword>
<sequence>MYQAVIFTLRKMKDEGMVENKKVVGKRLRISSAYLSSPFTAGVKRRNIIDGSKIDLFQKMLEMIGIHDEVDMDNWGSLYVVSTDTEDNSDTRLGRYGQSGYLSIAEC</sequence>
<protein>
    <submittedName>
        <fullName evidence="1">Uncharacterized protein</fullName>
    </submittedName>
</protein>
<name>A0ABD1RCP7_9LAMI</name>
<dbReference type="EMBL" id="JBFOLK010000009">
    <property type="protein sequence ID" value="KAL2486185.1"/>
    <property type="molecule type" value="Genomic_DNA"/>
</dbReference>
<evidence type="ECO:0000313" key="1">
    <source>
        <dbReference type="EMBL" id="KAL2486185.1"/>
    </source>
</evidence>
<dbReference type="Proteomes" id="UP001604336">
    <property type="component" value="Unassembled WGS sequence"/>
</dbReference>
<proteinExistence type="predicted"/>
<organism evidence="1 2">
    <name type="scientific">Abeliophyllum distichum</name>
    <dbReference type="NCBI Taxonomy" id="126358"/>
    <lineage>
        <taxon>Eukaryota</taxon>
        <taxon>Viridiplantae</taxon>
        <taxon>Streptophyta</taxon>
        <taxon>Embryophyta</taxon>
        <taxon>Tracheophyta</taxon>
        <taxon>Spermatophyta</taxon>
        <taxon>Magnoliopsida</taxon>
        <taxon>eudicotyledons</taxon>
        <taxon>Gunneridae</taxon>
        <taxon>Pentapetalae</taxon>
        <taxon>asterids</taxon>
        <taxon>lamiids</taxon>
        <taxon>Lamiales</taxon>
        <taxon>Oleaceae</taxon>
        <taxon>Forsythieae</taxon>
        <taxon>Abeliophyllum</taxon>
    </lineage>
</organism>
<comment type="caution">
    <text evidence="1">The sequence shown here is derived from an EMBL/GenBank/DDBJ whole genome shotgun (WGS) entry which is preliminary data.</text>
</comment>
<reference evidence="2" key="1">
    <citation type="submission" date="2024-07" db="EMBL/GenBank/DDBJ databases">
        <title>Two chromosome-level genome assemblies of Korean endemic species Abeliophyllum distichum and Forsythia ovata (Oleaceae).</title>
        <authorList>
            <person name="Jang H."/>
        </authorList>
    </citation>
    <scope>NUCLEOTIDE SEQUENCE [LARGE SCALE GENOMIC DNA]</scope>
</reference>
<gene>
    <name evidence="1" type="ORF">Adt_30941</name>
</gene>
<evidence type="ECO:0000313" key="2">
    <source>
        <dbReference type="Proteomes" id="UP001604336"/>
    </source>
</evidence>